<reference evidence="2" key="1">
    <citation type="submission" date="2021-03" db="EMBL/GenBank/DDBJ databases">
        <title>Chromosome level genome of the anhydrobiotic midge Polypedilum vanderplanki.</title>
        <authorList>
            <person name="Yoshida Y."/>
            <person name="Kikawada T."/>
            <person name="Gusev O."/>
        </authorList>
    </citation>
    <scope>NUCLEOTIDE SEQUENCE</scope>
    <source>
        <strain evidence="2">NIAS01</strain>
        <tissue evidence="2">Whole body or cell culture</tissue>
    </source>
</reference>
<name>A0A9J6BHR5_POLVA</name>
<organism evidence="2 3">
    <name type="scientific">Polypedilum vanderplanki</name>
    <name type="common">Sleeping chironomid midge</name>
    <dbReference type="NCBI Taxonomy" id="319348"/>
    <lineage>
        <taxon>Eukaryota</taxon>
        <taxon>Metazoa</taxon>
        <taxon>Ecdysozoa</taxon>
        <taxon>Arthropoda</taxon>
        <taxon>Hexapoda</taxon>
        <taxon>Insecta</taxon>
        <taxon>Pterygota</taxon>
        <taxon>Neoptera</taxon>
        <taxon>Endopterygota</taxon>
        <taxon>Diptera</taxon>
        <taxon>Nematocera</taxon>
        <taxon>Chironomoidea</taxon>
        <taxon>Chironomidae</taxon>
        <taxon>Chironominae</taxon>
        <taxon>Polypedilum</taxon>
        <taxon>Polypedilum</taxon>
    </lineage>
</organism>
<dbReference type="OrthoDB" id="9985059at2759"/>
<feature type="chain" id="PRO_5039913072" evidence="1">
    <location>
        <begin position="16"/>
        <end position="248"/>
    </location>
</feature>
<gene>
    <name evidence="2" type="ORF">PVAND_017093</name>
</gene>
<dbReference type="Proteomes" id="UP001107558">
    <property type="component" value="Chromosome 4"/>
</dbReference>
<evidence type="ECO:0000313" key="2">
    <source>
        <dbReference type="EMBL" id="KAG5669200.1"/>
    </source>
</evidence>
<sequence>MKIFVVFVFIVRCNAFFDNLTGPYFLWSSENLDNFKLPALQAIDEQNLREIYSKFSKIKFFIRNKTTIINKENFPKLSQIIDKSENWIYLPQQFLTIYPDAKNVEIFKLFGSMTEQDEKILEIFEDAQNKFGDKKVLRILATQNDMNKRTKREVEPNYLVYAVPGKILFYLYSPPELEIFGENGKYSKYLLNKYLSISVDQKETFQQLFVNYQIINEKITLGFNFEVSSGNWKMTKIFMKIIKAIRQF</sequence>
<keyword evidence="1" id="KW-0732">Signal</keyword>
<evidence type="ECO:0000313" key="3">
    <source>
        <dbReference type="Proteomes" id="UP001107558"/>
    </source>
</evidence>
<protein>
    <submittedName>
        <fullName evidence="2">Uncharacterized protein</fullName>
    </submittedName>
</protein>
<keyword evidence="3" id="KW-1185">Reference proteome</keyword>
<comment type="caution">
    <text evidence="2">The sequence shown here is derived from an EMBL/GenBank/DDBJ whole genome shotgun (WGS) entry which is preliminary data.</text>
</comment>
<feature type="signal peptide" evidence="1">
    <location>
        <begin position="1"/>
        <end position="15"/>
    </location>
</feature>
<accession>A0A9J6BHR5</accession>
<proteinExistence type="predicted"/>
<dbReference type="EMBL" id="JADBJN010000004">
    <property type="protein sequence ID" value="KAG5669200.1"/>
    <property type="molecule type" value="Genomic_DNA"/>
</dbReference>
<dbReference type="AlphaFoldDB" id="A0A9J6BHR5"/>
<evidence type="ECO:0000256" key="1">
    <source>
        <dbReference type="SAM" id="SignalP"/>
    </source>
</evidence>